<comment type="caution">
    <text evidence="1">The sequence shown here is derived from an EMBL/GenBank/DDBJ whole genome shotgun (WGS) entry which is preliminary data.</text>
</comment>
<sequence length="108" mass="13205">MDIPGHRDGNPRGWGWRWYPYEDADLIFQAKVIEFSPWWRLLKQCLKFNKINIASQKVIYHPGRLQNMLREDTRKKKRYWWKEQRNSETGLLKTLNWTSSILTLEVRQ</sequence>
<name>A0ABC8S254_9AQUA</name>
<dbReference type="EMBL" id="CAUOFW020001948">
    <property type="protein sequence ID" value="CAK9149865.1"/>
    <property type="molecule type" value="Genomic_DNA"/>
</dbReference>
<gene>
    <name evidence="1" type="ORF">ILEXP_LOCUS17953</name>
</gene>
<reference evidence="1 2" key="1">
    <citation type="submission" date="2024-02" db="EMBL/GenBank/DDBJ databases">
        <authorList>
            <person name="Vignale AGUSTIN F."/>
            <person name="Sosa J E."/>
            <person name="Modenutti C."/>
        </authorList>
    </citation>
    <scope>NUCLEOTIDE SEQUENCE [LARGE SCALE GENOMIC DNA]</scope>
</reference>
<protein>
    <submittedName>
        <fullName evidence="1">Uncharacterized protein</fullName>
    </submittedName>
</protein>
<proteinExistence type="predicted"/>
<evidence type="ECO:0000313" key="1">
    <source>
        <dbReference type="EMBL" id="CAK9149865.1"/>
    </source>
</evidence>
<dbReference type="Proteomes" id="UP001642360">
    <property type="component" value="Unassembled WGS sequence"/>
</dbReference>
<evidence type="ECO:0000313" key="2">
    <source>
        <dbReference type="Proteomes" id="UP001642360"/>
    </source>
</evidence>
<accession>A0ABC8S254</accession>
<keyword evidence="2" id="KW-1185">Reference proteome</keyword>
<dbReference type="AlphaFoldDB" id="A0ABC8S254"/>
<organism evidence="1 2">
    <name type="scientific">Ilex paraguariensis</name>
    <name type="common">yerba mate</name>
    <dbReference type="NCBI Taxonomy" id="185542"/>
    <lineage>
        <taxon>Eukaryota</taxon>
        <taxon>Viridiplantae</taxon>
        <taxon>Streptophyta</taxon>
        <taxon>Embryophyta</taxon>
        <taxon>Tracheophyta</taxon>
        <taxon>Spermatophyta</taxon>
        <taxon>Magnoliopsida</taxon>
        <taxon>eudicotyledons</taxon>
        <taxon>Gunneridae</taxon>
        <taxon>Pentapetalae</taxon>
        <taxon>asterids</taxon>
        <taxon>campanulids</taxon>
        <taxon>Aquifoliales</taxon>
        <taxon>Aquifoliaceae</taxon>
        <taxon>Ilex</taxon>
    </lineage>
</organism>